<proteinExistence type="predicted"/>
<organism evidence="1 2">
    <name type="scientific">Sediminicola arcticus</name>
    <dbReference type="NCBI Taxonomy" id="1574308"/>
    <lineage>
        <taxon>Bacteria</taxon>
        <taxon>Pseudomonadati</taxon>
        <taxon>Bacteroidota</taxon>
        <taxon>Flavobacteriia</taxon>
        <taxon>Flavobacteriales</taxon>
        <taxon>Flavobacteriaceae</taxon>
        <taxon>Sediminicola</taxon>
    </lineage>
</organism>
<dbReference type="EMBL" id="JBEXAE010000010">
    <property type="protein sequence ID" value="MET6991979.1"/>
    <property type="molecule type" value="Genomic_DNA"/>
</dbReference>
<gene>
    <name evidence="1" type="ORF">ABXZ36_15130</name>
</gene>
<comment type="caution">
    <text evidence="1">The sequence shown here is derived from an EMBL/GenBank/DDBJ whole genome shotgun (WGS) entry which is preliminary data.</text>
</comment>
<accession>A0ABV2T0E7</accession>
<dbReference type="Proteomes" id="UP001549799">
    <property type="component" value="Unassembled WGS sequence"/>
</dbReference>
<name>A0ABV2T0E7_9FLAO</name>
<protein>
    <recommendedName>
        <fullName evidence="3">Sensor of ECF-type sigma factor</fullName>
    </recommendedName>
</protein>
<sequence>MMSINKNITPLVLFLLITVVSFSQDKPDREKIKALKVAFITERLELSSNEAQLFWPIYNEHETNMETLRAKEWSQVHNKIKLANTLSEKEAYELLSLYNTLEKEKQDSYTNLFSKLKNVLSSKKTLLLIQSEHDFKRQLMRMYRQKQRDN</sequence>
<dbReference type="RefSeq" id="WP_354616522.1">
    <property type="nucleotide sequence ID" value="NZ_JBEXAE010000010.1"/>
</dbReference>
<reference evidence="1 2" key="1">
    <citation type="submission" date="2024-07" db="EMBL/GenBank/DDBJ databases">
        <title>The genome sequence of type strain Sediminicola arcticus GDMCC 1.2805.</title>
        <authorList>
            <person name="Liu Y."/>
        </authorList>
    </citation>
    <scope>NUCLEOTIDE SEQUENCE [LARGE SCALE GENOMIC DNA]</scope>
    <source>
        <strain evidence="1 2">GDMCC 1.2805</strain>
    </source>
</reference>
<evidence type="ECO:0000313" key="1">
    <source>
        <dbReference type="EMBL" id="MET6991979.1"/>
    </source>
</evidence>
<evidence type="ECO:0000313" key="2">
    <source>
        <dbReference type="Proteomes" id="UP001549799"/>
    </source>
</evidence>
<evidence type="ECO:0008006" key="3">
    <source>
        <dbReference type="Google" id="ProtNLM"/>
    </source>
</evidence>
<keyword evidence="2" id="KW-1185">Reference proteome</keyword>